<dbReference type="GO" id="GO:0000160">
    <property type="term" value="P:phosphorelay signal transduction system"/>
    <property type="evidence" value="ECO:0007669"/>
    <property type="project" value="InterPro"/>
</dbReference>
<evidence type="ECO:0000313" key="4">
    <source>
        <dbReference type="Proteomes" id="UP000271339"/>
    </source>
</evidence>
<evidence type="ECO:0000313" key="3">
    <source>
        <dbReference type="EMBL" id="RMA65863.1"/>
    </source>
</evidence>
<organism evidence="3 4">
    <name type="scientific">Ulvibacter antarcticus</name>
    <dbReference type="NCBI Taxonomy" id="442714"/>
    <lineage>
        <taxon>Bacteria</taxon>
        <taxon>Pseudomonadati</taxon>
        <taxon>Bacteroidota</taxon>
        <taxon>Flavobacteriia</taxon>
        <taxon>Flavobacteriales</taxon>
        <taxon>Flavobacteriaceae</taxon>
        <taxon>Ulvibacter</taxon>
    </lineage>
</organism>
<reference evidence="3 4" key="1">
    <citation type="submission" date="2018-10" db="EMBL/GenBank/DDBJ databases">
        <title>Genomic Encyclopedia of Archaeal and Bacterial Type Strains, Phase II (KMG-II): from individual species to whole genera.</title>
        <authorList>
            <person name="Goeker M."/>
        </authorList>
    </citation>
    <scope>NUCLEOTIDE SEQUENCE [LARGE SCALE GENOMIC DNA]</scope>
    <source>
        <strain evidence="3 4">DSM 23424</strain>
    </source>
</reference>
<feature type="modified residue" description="4-aspartylphosphate" evidence="1">
    <location>
        <position position="69"/>
    </location>
</feature>
<dbReference type="PROSITE" id="PS50110">
    <property type="entry name" value="RESPONSE_REGULATORY"/>
    <property type="match status" value="1"/>
</dbReference>
<dbReference type="Gene3D" id="3.40.50.2300">
    <property type="match status" value="1"/>
</dbReference>
<keyword evidence="4" id="KW-1185">Reference proteome</keyword>
<evidence type="ECO:0000259" key="2">
    <source>
        <dbReference type="PROSITE" id="PS50110"/>
    </source>
</evidence>
<sequence>MTTSTPPIKLSCIIDDDEVYIRLIKKIIDIKKLSENLLIFNNGKEALDYFTAIIQNVSKNAFPEIILLDLNMPVMDGWDFLKKFTQIKPPNNGFKTTLYIVSSSIDPYEIERAKSFNYVKDYLVKPVSMDEFEAIFKSKTA</sequence>
<dbReference type="InterPro" id="IPR001789">
    <property type="entry name" value="Sig_transdc_resp-reg_receiver"/>
</dbReference>
<keyword evidence="1" id="KW-0597">Phosphoprotein</keyword>
<feature type="domain" description="Response regulatory" evidence="2">
    <location>
        <begin position="10"/>
        <end position="140"/>
    </location>
</feature>
<comment type="caution">
    <text evidence="3">The sequence shown here is derived from an EMBL/GenBank/DDBJ whole genome shotgun (WGS) entry which is preliminary data.</text>
</comment>
<dbReference type="SUPFAM" id="SSF52172">
    <property type="entry name" value="CheY-like"/>
    <property type="match status" value="1"/>
</dbReference>
<protein>
    <submittedName>
        <fullName evidence="3">Response regulator receiver domain-containing protein</fullName>
    </submittedName>
</protein>
<dbReference type="Proteomes" id="UP000271339">
    <property type="component" value="Unassembled WGS sequence"/>
</dbReference>
<dbReference type="RefSeq" id="WP_211331801.1">
    <property type="nucleotide sequence ID" value="NZ_REFC01000011.1"/>
</dbReference>
<dbReference type="SMART" id="SM00448">
    <property type="entry name" value="REC"/>
    <property type="match status" value="1"/>
</dbReference>
<name>A0A3L9YZ57_9FLAO</name>
<dbReference type="InterPro" id="IPR011006">
    <property type="entry name" value="CheY-like_superfamily"/>
</dbReference>
<dbReference type="PANTHER" id="PTHR44520:SF2">
    <property type="entry name" value="RESPONSE REGULATOR RCP1"/>
    <property type="match status" value="1"/>
</dbReference>
<evidence type="ECO:0000256" key="1">
    <source>
        <dbReference type="PROSITE-ProRule" id="PRU00169"/>
    </source>
</evidence>
<proteinExistence type="predicted"/>
<dbReference type="InterPro" id="IPR052893">
    <property type="entry name" value="TCS_response_regulator"/>
</dbReference>
<dbReference type="Pfam" id="PF00072">
    <property type="entry name" value="Response_reg"/>
    <property type="match status" value="1"/>
</dbReference>
<accession>A0A3L9YZ57</accession>
<dbReference type="PANTHER" id="PTHR44520">
    <property type="entry name" value="RESPONSE REGULATOR RCP1-RELATED"/>
    <property type="match status" value="1"/>
</dbReference>
<dbReference type="AlphaFoldDB" id="A0A3L9YZ57"/>
<gene>
    <name evidence="3" type="ORF">BXY75_0277</name>
</gene>
<dbReference type="EMBL" id="REFC01000011">
    <property type="protein sequence ID" value="RMA65863.1"/>
    <property type="molecule type" value="Genomic_DNA"/>
</dbReference>